<dbReference type="STRING" id="1229909.NSED_03960"/>
<dbReference type="HOGENOM" id="CLU_686246_0_0_2"/>
<reference evidence="1 2" key="1">
    <citation type="journal article" date="2012" name="J. Bacteriol.">
        <title>Draft Genome Sequence of an Ammonia-Oxidizing Archaeon, "Candidatus Nitrosopumilus sediminis" AR2, from Svalbard in the Arctic Circle.</title>
        <authorList>
            <person name="Park S.J."/>
            <person name="Kim J.G."/>
            <person name="Jung M.Y."/>
            <person name="Kim S.J."/>
            <person name="Cha I.T."/>
            <person name="Ghai R."/>
            <person name="Martin-Cuadrado A.B."/>
            <person name="Rodriguez-Valera F."/>
            <person name="Rhee S.K."/>
        </authorList>
    </citation>
    <scope>NUCLEOTIDE SEQUENCE [LARGE SCALE GENOMIC DNA]</scope>
    <source>
        <strain evidence="1 2">AR2</strain>
    </source>
</reference>
<dbReference type="GeneID" id="13697810"/>
<protein>
    <recommendedName>
        <fullName evidence="3">Blue (Type1) copper domain-containing protein</fullName>
    </recommendedName>
</protein>
<evidence type="ECO:0000313" key="1">
    <source>
        <dbReference type="EMBL" id="AFS82598.1"/>
    </source>
</evidence>
<accession>K0B8T2</accession>
<organism evidence="1 2">
    <name type="scientific">Candidatus Nitrosopumilus sediminis</name>
    <dbReference type="NCBI Taxonomy" id="1229909"/>
    <lineage>
        <taxon>Archaea</taxon>
        <taxon>Nitrososphaerota</taxon>
        <taxon>Nitrososphaeria</taxon>
        <taxon>Nitrosopumilales</taxon>
        <taxon>Nitrosopumilaceae</taxon>
        <taxon>Nitrosopumilus</taxon>
    </lineage>
</organism>
<keyword evidence="2" id="KW-1185">Reference proteome</keyword>
<sequence>MKYFVILGIIGIFSSILIGFPYSDAFFEEGMVIEVPGQKMSISQNVISPGETMFVIGSFEQPVDNFTANIFKDYKNSNDLVLTLNLPSNEFGDFSFNFTIPQDWTGNYRMVLENGLQFMDGEFAVRTNHVGGSLDRTVYPVPWSMSPLKQIKSGTYGQDIQCRDDRVLVLKKSSELYSCIKPETVPKLFARGWALNEVRIINTDTMEYGKTIKITGVVDRLNTPEGFEYHLIPLREELPRIEYTGYDTLNLFSTKDTVHHFLRNLEGKLVEIEGNFLLDDGEYFRHFSGFPTVPVEQMKIISDNEDLKYSIDGAKIVSIVKVPDHMTLNIVLQEAKKGTLEITIPRDLIDAKIGEYDDAFFVLVDGIEVAFEEESNSTERMLTIAFEKDTRTIQVMGTSPL</sequence>
<gene>
    <name evidence="1" type="ORF">NSED_03960</name>
</gene>
<evidence type="ECO:0008006" key="3">
    <source>
        <dbReference type="Google" id="ProtNLM"/>
    </source>
</evidence>
<dbReference type="KEGG" id="nir:NSED_03960"/>
<dbReference type="EMBL" id="CP003843">
    <property type="protein sequence ID" value="AFS82598.1"/>
    <property type="molecule type" value="Genomic_DNA"/>
</dbReference>
<dbReference type="OrthoDB" id="11870at2157"/>
<dbReference type="Proteomes" id="UP000006100">
    <property type="component" value="Chromosome"/>
</dbReference>
<dbReference type="PATRIC" id="fig|1229909.8.peg.857"/>
<dbReference type="eggNOG" id="arCOG08033">
    <property type="taxonomic scope" value="Archaea"/>
</dbReference>
<proteinExistence type="predicted"/>
<dbReference type="RefSeq" id="WP_014964970.1">
    <property type="nucleotide sequence ID" value="NC_018656.1"/>
</dbReference>
<evidence type="ECO:0000313" key="2">
    <source>
        <dbReference type="Proteomes" id="UP000006100"/>
    </source>
</evidence>
<name>K0B8T2_9ARCH</name>
<dbReference type="AlphaFoldDB" id="K0B8T2"/>
<dbReference type="eggNOG" id="arCOG10350">
    <property type="taxonomic scope" value="Archaea"/>
</dbReference>